<feature type="transmembrane region" description="Helical" evidence="6">
    <location>
        <begin position="95"/>
        <end position="113"/>
    </location>
</feature>
<keyword evidence="4 6" id="KW-1133">Transmembrane helix</keyword>
<comment type="caution">
    <text evidence="8">The sequence shown here is derived from an EMBL/GenBank/DDBJ whole genome shotgun (WGS) entry which is preliminary data.</text>
</comment>
<dbReference type="PROSITE" id="PS50850">
    <property type="entry name" value="MFS"/>
    <property type="match status" value="1"/>
</dbReference>
<evidence type="ECO:0000256" key="2">
    <source>
        <dbReference type="ARBA" id="ARBA00022448"/>
    </source>
</evidence>
<evidence type="ECO:0000256" key="5">
    <source>
        <dbReference type="ARBA" id="ARBA00023136"/>
    </source>
</evidence>
<dbReference type="Proteomes" id="UP000633365">
    <property type="component" value="Unassembled WGS sequence"/>
</dbReference>
<feature type="transmembrane region" description="Helical" evidence="6">
    <location>
        <begin position="161"/>
        <end position="184"/>
    </location>
</feature>
<reference evidence="8" key="1">
    <citation type="submission" date="2021-01" db="EMBL/GenBank/DDBJ databases">
        <title>Genome public.</title>
        <authorList>
            <person name="Liu C."/>
            <person name="Sun Q."/>
        </authorList>
    </citation>
    <scope>NUCLEOTIDE SEQUENCE</scope>
    <source>
        <strain evidence="8">M6</strain>
    </source>
</reference>
<dbReference type="SUPFAM" id="SSF103473">
    <property type="entry name" value="MFS general substrate transporter"/>
    <property type="match status" value="1"/>
</dbReference>
<dbReference type="InterPro" id="IPR036259">
    <property type="entry name" value="MFS_trans_sf"/>
</dbReference>
<dbReference type="GO" id="GO:0015293">
    <property type="term" value="F:symporter activity"/>
    <property type="evidence" value="ECO:0007669"/>
    <property type="project" value="InterPro"/>
</dbReference>
<dbReference type="Gene3D" id="1.20.1250.20">
    <property type="entry name" value="MFS general substrate transporter like domains"/>
    <property type="match status" value="1"/>
</dbReference>
<feature type="transmembrane region" description="Helical" evidence="6">
    <location>
        <begin position="48"/>
        <end position="68"/>
    </location>
</feature>
<feature type="transmembrane region" description="Helical" evidence="6">
    <location>
        <begin position="432"/>
        <end position="451"/>
    </location>
</feature>
<feature type="transmembrane region" description="Helical" evidence="6">
    <location>
        <begin position="343"/>
        <end position="363"/>
    </location>
</feature>
<evidence type="ECO:0000256" key="4">
    <source>
        <dbReference type="ARBA" id="ARBA00022989"/>
    </source>
</evidence>
<evidence type="ECO:0000313" key="9">
    <source>
        <dbReference type="Proteomes" id="UP000633365"/>
    </source>
</evidence>
<feature type="transmembrane region" description="Helical" evidence="6">
    <location>
        <begin position="256"/>
        <end position="277"/>
    </location>
</feature>
<name>A0A934WR11_9FIRM</name>
<feature type="transmembrane region" description="Helical" evidence="6">
    <location>
        <begin position="314"/>
        <end position="337"/>
    </location>
</feature>
<accession>A0A934WR11</accession>
<feature type="transmembrane region" description="Helical" evidence="6">
    <location>
        <begin position="393"/>
        <end position="412"/>
    </location>
</feature>
<comment type="subcellular location">
    <subcellularLocation>
        <location evidence="1">Cell membrane</location>
        <topology evidence="1">Multi-pass membrane protein</topology>
    </subcellularLocation>
</comment>
<dbReference type="Pfam" id="PF13347">
    <property type="entry name" value="MFS_2"/>
    <property type="match status" value="1"/>
</dbReference>
<keyword evidence="9" id="KW-1185">Reference proteome</keyword>
<dbReference type="GO" id="GO:0005886">
    <property type="term" value="C:plasma membrane"/>
    <property type="evidence" value="ECO:0007669"/>
    <property type="project" value="UniProtKB-SubCell"/>
</dbReference>
<dbReference type="PANTHER" id="PTHR11328">
    <property type="entry name" value="MAJOR FACILITATOR SUPERFAMILY DOMAIN-CONTAINING PROTEIN"/>
    <property type="match status" value="1"/>
</dbReference>
<protein>
    <submittedName>
        <fullName evidence="8">MFS transporter</fullName>
    </submittedName>
</protein>
<dbReference type="RefSeq" id="WP_201426602.1">
    <property type="nucleotide sequence ID" value="NZ_JAEQMG010000021.1"/>
</dbReference>
<gene>
    <name evidence="8" type="ORF">JKK62_01225</name>
</gene>
<feature type="transmembrane region" description="Helical" evidence="6">
    <location>
        <begin position="283"/>
        <end position="302"/>
    </location>
</feature>
<dbReference type="InterPro" id="IPR039672">
    <property type="entry name" value="MFS_2"/>
</dbReference>
<sequence>MKRLTKGQMRIFAVGQLGWSTLSGIISAWFVTFYLPTQNDIAGGAIQYIMPGLIIGGFLTVLGLITALSRVFDAVTDPLIASLSDRSKNKRGRRIPFMQYAAVPLSIVTVLLFCAPVEEISSWNVAWISVFIVLFYLFMTMYCTPYNALISEFGKTQDDRMYISTAISLTFFAGTMLAFTPFVFAGMLRGSVGFAWSYRICFIILAVISCVCMLIPTFFLKEKEFVDTKPSNSNMFKSLGATFRNGSFRTFVFSDIMYWVGLTLFQTGLPFFVKVSMKLDESFTMIFLGGMTVLSAAFYPIVPKLVKKFGKKKLVITGFLGLALAYVIAGSIGVIGVTVIPGIVYGVLICVIAAFPMALLGIIPQSIVADVAEADGYETGENREGMFFAARTFAMKFGQSLAMLVFTSLAIIGTSQNANSNDITASVLGMTIVGYVAVGFCSLGAIILGMYNEKKVMSTIEKNHKDSK</sequence>
<dbReference type="GO" id="GO:0008643">
    <property type="term" value="P:carbohydrate transport"/>
    <property type="evidence" value="ECO:0007669"/>
    <property type="project" value="InterPro"/>
</dbReference>
<proteinExistence type="predicted"/>
<feature type="transmembrane region" description="Helical" evidence="6">
    <location>
        <begin position="12"/>
        <end position="36"/>
    </location>
</feature>
<feature type="domain" description="Major facilitator superfamily (MFS) profile" evidence="7">
    <location>
        <begin position="24"/>
        <end position="456"/>
    </location>
</feature>
<feature type="transmembrane region" description="Helical" evidence="6">
    <location>
        <begin position="125"/>
        <end position="149"/>
    </location>
</feature>
<dbReference type="PANTHER" id="PTHR11328:SF24">
    <property type="entry name" value="MAJOR FACILITATOR SUPERFAMILY (MFS) PROFILE DOMAIN-CONTAINING PROTEIN"/>
    <property type="match status" value="1"/>
</dbReference>
<keyword evidence="5 6" id="KW-0472">Membrane</keyword>
<feature type="transmembrane region" description="Helical" evidence="6">
    <location>
        <begin position="196"/>
        <end position="220"/>
    </location>
</feature>
<evidence type="ECO:0000256" key="1">
    <source>
        <dbReference type="ARBA" id="ARBA00004651"/>
    </source>
</evidence>
<dbReference type="EMBL" id="JAEQMG010000021">
    <property type="protein sequence ID" value="MBK6087290.1"/>
    <property type="molecule type" value="Genomic_DNA"/>
</dbReference>
<evidence type="ECO:0000259" key="7">
    <source>
        <dbReference type="PROSITE" id="PS50850"/>
    </source>
</evidence>
<keyword evidence="3 6" id="KW-0812">Transmembrane</keyword>
<dbReference type="AlphaFoldDB" id="A0A934WR11"/>
<evidence type="ECO:0000313" key="8">
    <source>
        <dbReference type="EMBL" id="MBK6087290.1"/>
    </source>
</evidence>
<organism evidence="8 9">
    <name type="scientific">Ruminococcus difficilis</name>
    <dbReference type="NCBI Taxonomy" id="2763069"/>
    <lineage>
        <taxon>Bacteria</taxon>
        <taxon>Bacillati</taxon>
        <taxon>Bacillota</taxon>
        <taxon>Clostridia</taxon>
        <taxon>Eubacteriales</taxon>
        <taxon>Oscillospiraceae</taxon>
        <taxon>Ruminococcus</taxon>
    </lineage>
</organism>
<evidence type="ECO:0000256" key="3">
    <source>
        <dbReference type="ARBA" id="ARBA00022692"/>
    </source>
</evidence>
<keyword evidence="2" id="KW-0813">Transport</keyword>
<evidence type="ECO:0000256" key="6">
    <source>
        <dbReference type="SAM" id="Phobius"/>
    </source>
</evidence>
<dbReference type="InterPro" id="IPR020846">
    <property type="entry name" value="MFS_dom"/>
</dbReference>